<proteinExistence type="predicted"/>
<evidence type="ECO:0000313" key="1">
    <source>
        <dbReference type="EMBL" id="GFY34875.1"/>
    </source>
</evidence>
<gene>
    <name evidence="1" type="ORF">TNCV_154481</name>
</gene>
<protein>
    <submittedName>
        <fullName evidence="1">Uncharacterized protein</fullName>
    </submittedName>
</protein>
<reference evidence="1" key="1">
    <citation type="submission" date="2020-08" db="EMBL/GenBank/DDBJ databases">
        <title>Multicomponent nature underlies the extraordinary mechanical properties of spider dragline silk.</title>
        <authorList>
            <person name="Kono N."/>
            <person name="Nakamura H."/>
            <person name="Mori M."/>
            <person name="Yoshida Y."/>
            <person name="Ohtoshi R."/>
            <person name="Malay A.D."/>
            <person name="Moran D.A.P."/>
            <person name="Tomita M."/>
            <person name="Numata K."/>
            <person name="Arakawa K."/>
        </authorList>
    </citation>
    <scope>NUCLEOTIDE SEQUENCE</scope>
</reference>
<comment type="caution">
    <text evidence="1">The sequence shown here is derived from an EMBL/GenBank/DDBJ whole genome shotgun (WGS) entry which is preliminary data.</text>
</comment>
<organism evidence="1 2">
    <name type="scientific">Trichonephila clavipes</name>
    <name type="common">Golden silk orbweaver</name>
    <name type="synonym">Nephila clavipes</name>
    <dbReference type="NCBI Taxonomy" id="2585209"/>
    <lineage>
        <taxon>Eukaryota</taxon>
        <taxon>Metazoa</taxon>
        <taxon>Ecdysozoa</taxon>
        <taxon>Arthropoda</taxon>
        <taxon>Chelicerata</taxon>
        <taxon>Arachnida</taxon>
        <taxon>Araneae</taxon>
        <taxon>Araneomorphae</taxon>
        <taxon>Entelegynae</taxon>
        <taxon>Araneoidea</taxon>
        <taxon>Nephilidae</taxon>
        <taxon>Trichonephila</taxon>
    </lineage>
</organism>
<name>A0A8X7BKS7_TRICX</name>
<evidence type="ECO:0000313" key="2">
    <source>
        <dbReference type="Proteomes" id="UP000887159"/>
    </source>
</evidence>
<keyword evidence="2" id="KW-1185">Reference proteome</keyword>
<dbReference type="AlphaFoldDB" id="A0A8X7BKS7"/>
<sequence length="131" mass="14325">MFVNVLCLCGMGGTVNSRQAANPLIRVVEGEAPDHLQQSLSLERFSVHRTGVASSEWVLYQKPFEAVFRYNSPVNGAAVIHVGAAVAWGSRITDTAVASPLVRRLPLHSFSSVAPGLKPVRLQPRVRYHNH</sequence>
<dbReference type="Proteomes" id="UP000887159">
    <property type="component" value="Unassembled WGS sequence"/>
</dbReference>
<accession>A0A8X7BKS7</accession>
<dbReference type="EMBL" id="BMAU01021429">
    <property type="protein sequence ID" value="GFY34875.1"/>
    <property type="molecule type" value="Genomic_DNA"/>
</dbReference>